<accession>A0A6A6NRV5</accession>
<dbReference type="InterPro" id="IPR035969">
    <property type="entry name" value="Rab-GAP_TBC_sf"/>
</dbReference>
<dbReference type="Gene3D" id="1.10.238.10">
    <property type="entry name" value="EF-hand"/>
    <property type="match status" value="1"/>
</dbReference>
<feature type="compositionally biased region" description="Low complexity" evidence="1">
    <location>
        <begin position="967"/>
        <end position="980"/>
    </location>
</feature>
<protein>
    <submittedName>
        <fullName evidence="3">Rab-GTPase-TBC domain-containing protein</fullName>
    </submittedName>
</protein>
<feature type="region of interest" description="Disordered" evidence="1">
    <location>
        <begin position="731"/>
        <end position="767"/>
    </location>
</feature>
<dbReference type="Proteomes" id="UP000799766">
    <property type="component" value="Unassembled WGS sequence"/>
</dbReference>
<feature type="compositionally biased region" description="Basic and acidic residues" evidence="1">
    <location>
        <begin position="1142"/>
        <end position="1151"/>
    </location>
</feature>
<feature type="compositionally biased region" description="Gly residues" evidence="1">
    <location>
        <begin position="865"/>
        <end position="878"/>
    </location>
</feature>
<dbReference type="FunFam" id="1.10.472.80:FF:000021">
    <property type="entry name" value="GTPase activating protein (Gyp2)"/>
    <property type="match status" value="1"/>
</dbReference>
<dbReference type="PROSITE" id="PS50086">
    <property type="entry name" value="TBC_RABGAP"/>
    <property type="match status" value="1"/>
</dbReference>
<dbReference type="GO" id="GO:0031267">
    <property type="term" value="F:small GTPase binding"/>
    <property type="evidence" value="ECO:0007669"/>
    <property type="project" value="TreeGrafter"/>
</dbReference>
<feature type="region of interest" description="Disordered" evidence="1">
    <location>
        <begin position="62"/>
        <end position="97"/>
    </location>
</feature>
<dbReference type="FunFam" id="1.10.8.270:FF:000015">
    <property type="entry name" value="GTPase activating protein (Gyp2)"/>
    <property type="match status" value="1"/>
</dbReference>
<sequence length="1268" mass="136459">MFNLSNLVQKAQSFIDPSALPSFAGGAPRSDRPSKATLFRHQFRLPDSQNPLHEITAELTLPSSQSGSNANRPPHAGAAAGAPAPPGTNAAQAAYGAGGADGGKDQYRLPGAHYVGRLHLSEQFLCFSTSGSSFVSSASTSASSVFTGQTHGAGPAGNGFTLPLCAIRRVERLSSQSYMFALAITTWNGFGGEGGAGGKGGAGGGKGGVAAATGSGLGHKFTVQLAGSRQQCERFCDALKRGLREGVKEVEHLKAIVQDCYSEYLIWLDTPEAKESGRDGTKPAREPPDTGLGMMRAFGYPGDARKLRDKSKIRLWREYLRENGRNATLIRQPTFHKLIRVGLPNRLRGEIWELTSGSFFLRLQHPNLYKDTLEKHVGRESLAIDEIEKDLNRSLPEYEGFQSEEGIGRLRRVLTAYSWTNPEVGYCQAMNIVVAALLIYMSESQAFFLLSILCDRLLPGYYSTTMYGTLLDQRVFESLVEKTMPILWEHLVKSDVQLSVVSLPWFLSLYINSMPLIFAFRVLDMFFLEGPKVLFQIGLAILRLNGEELLEATDDGTFITVLKSYFSRLDESAHPKSENPKLRQVTRFQELIVVAFKEFAGITQNTISEQRAKHKEAVLDNIESFAKRTSIRNLGPDSKRLSLNDLGFLYDRFYGVLYERQQRAQVIQMEKDRVARQKLGSRIRATEVVTGIAGNTSVEMGRVALGPSPTQMDYDGFREFLAGIARWAVTDSPSSPQRDPNDAEKSPYYGTNGRNRSVSLPPWGSSPEPADHDFMRRLFHRWDVSGEGSLSLQNVVTGFAYVKGSRDIMSNISYFFELYDDDGDGKVDREGILRISEALLFLSRRGFEGNYLSPASSMTELQPGSAGGAANGGGGVNGENGRSHNRDEMFLSSVSAFIRRCFEYADPDHGLGSKNQQRSTPKQQRVDSNGPPSTSLENFSIGSDDASEDLLDLVDSPEKTRSPKKNTSTAHPHTPTHSITETATTDPLASPPPQSISSPKPDSAANNAALDPSNPLHITLPTFRMVILADETLEAFFESAFADSFRLADAPPTPSSRSASVSTFASSATTPAPRPAAPVAPAGSAAGGPSQGPTPAGAVPPGAGAGPVPGAGGVVGPGRGLRGMLDNIVSDGMRVAAEVKRRMDEAQRELDAASSAAGQQRRPSRAGAEEEDEDEEDEERGRATELLEGADAASVGLGVSTEAGKEGKQEEGQGGGVAGGGGDVSLLDAPVRGEEGREGQGVGQASGQAQRPRGASQGQKSGVVEFER</sequence>
<dbReference type="AlphaFoldDB" id="A0A6A6NRV5"/>
<dbReference type="GO" id="GO:0005096">
    <property type="term" value="F:GTPase activator activity"/>
    <property type="evidence" value="ECO:0007669"/>
    <property type="project" value="TreeGrafter"/>
</dbReference>
<dbReference type="PANTHER" id="PTHR47219">
    <property type="entry name" value="RAB GTPASE-ACTIVATING PROTEIN 1-LIKE"/>
    <property type="match status" value="1"/>
</dbReference>
<dbReference type="SUPFAM" id="SSF47923">
    <property type="entry name" value="Ypt/Rab-GAP domain of gyp1p"/>
    <property type="match status" value="2"/>
</dbReference>
<dbReference type="SMART" id="SM00164">
    <property type="entry name" value="TBC"/>
    <property type="match status" value="1"/>
</dbReference>
<feature type="region of interest" description="Disordered" evidence="1">
    <location>
        <begin position="1049"/>
        <end position="1111"/>
    </location>
</feature>
<evidence type="ECO:0000256" key="1">
    <source>
        <dbReference type="SAM" id="MobiDB-lite"/>
    </source>
</evidence>
<proteinExistence type="predicted"/>
<feature type="compositionally biased region" description="Gly residues" evidence="1">
    <location>
        <begin position="1212"/>
        <end position="1223"/>
    </location>
</feature>
<evidence type="ECO:0000259" key="2">
    <source>
        <dbReference type="PROSITE" id="PS50086"/>
    </source>
</evidence>
<feature type="region of interest" description="Disordered" evidence="1">
    <location>
        <begin position="858"/>
        <end position="884"/>
    </location>
</feature>
<feature type="compositionally biased region" description="Acidic residues" evidence="1">
    <location>
        <begin position="1169"/>
        <end position="1178"/>
    </location>
</feature>
<feature type="region of interest" description="Disordered" evidence="1">
    <location>
        <begin position="907"/>
        <end position="1016"/>
    </location>
</feature>
<feature type="compositionally biased region" description="Basic and acidic residues" evidence="1">
    <location>
        <begin position="274"/>
        <end position="288"/>
    </location>
</feature>
<organism evidence="3 4">
    <name type="scientific">Lineolata rhizophorae</name>
    <dbReference type="NCBI Taxonomy" id="578093"/>
    <lineage>
        <taxon>Eukaryota</taxon>
        <taxon>Fungi</taxon>
        <taxon>Dikarya</taxon>
        <taxon>Ascomycota</taxon>
        <taxon>Pezizomycotina</taxon>
        <taxon>Dothideomycetes</taxon>
        <taxon>Dothideomycetes incertae sedis</taxon>
        <taxon>Lineolatales</taxon>
        <taxon>Lineolataceae</taxon>
        <taxon>Lineolata</taxon>
    </lineage>
</organism>
<feature type="compositionally biased region" description="Low complexity" evidence="1">
    <location>
        <begin position="69"/>
        <end position="95"/>
    </location>
</feature>
<reference evidence="3" key="1">
    <citation type="journal article" date="2020" name="Stud. Mycol.">
        <title>101 Dothideomycetes genomes: a test case for predicting lifestyles and emergence of pathogens.</title>
        <authorList>
            <person name="Haridas S."/>
            <person name="Albert R."/>
            <person name="Binder M."/>
            <person name="Bloem J."/>
            <person name="Labutti K."/>
            <person name="Salamov A."/>
            <person name="Andreopoulos B."/>
            <person name="Baker S."/>
            <person name="Barry K."/>
            <person name="Bills G."/>
            <person name="Bluhm B."/>
            <person name="Cannon C."/>
            <person name="Castanera R."/>
            <person name="Culley D."/>
            <person name="Daum C."/>
            <person name="Ezra D."/>
            <person name="Gonzalez J."/>
            <person name="Henrissat B."/>
            <person name="Kuo A."/>
            <person name="Liang C."/>
            <person name="Lipzen A."/>
            <person name="Lutzoni F."/>
            <person name="Magnuson J."/>
            <person name="Mondo S."/>
            <person name="Nolan M."/>
            <person name="Ohm R."/>
            <person name="Pangilinan J."/>
            <person name="Park H.-J."/>
            <person name="Ramirez L."/>
            <person name="Alfaro M."/>
            <person name="Sun H."/>
            <person name="Tritt A."/>
            <person name="Yoshinaga Y."/>
            <person name="Zwiers L.-H."/>
            <person name="Turgeon B."/>
            <person name="Goodwin S."/>
            <person name="Spatafora J."/>
            <person name="Crous P."/>
            <person name="Grigoriev I."/>
        </authorList>
    </citation>
    <scope>NUCLEOTIDE SEQUENCE</scope>
    <source>
        <strain evidence="3">ATCC 16933</strain>
    </source>
</reference>
<feature type="compositionally biased region" description="Polar residues" evidence="1">
    <location>
        <begin position="913"/>
        <end position="941"/>
    </location>
</feature>
<dbReference type="Pfam" id="PF00566">
    <property type="entry name" value="RabGAP-TBC"/>
    <property type="match status" value="1"/>
</dbReference>
<gene>
    <name evidence="3" type="ORF">BDY21DRAFT_374385</name>
</gene>
<dbReference type="PANTHER" id="PTHR47219:SF20">
    <property type="entry name" value="TBC1 DOMAIN FAMILY MEMBER 2B"/>
    <property type="match status" value="1"/>
</dbReference>
<dbReference type="OrthoDB" id="17687at2759"/>
<feature type="region of interest" description="Disordered" evidence="1">
    <location>
        <begin position="1142"/>
        <end position="1268"/>
    </location>
</feature>
<evidence type="ECO:0000313" key="3">
    <source>
        <dbReference type="EMBL" id="KAF2454174.1"/>
    </source>
</evidence>
<dbReference type="SUPFAM" id="SSF47473">
    <property type="entry name" value="EF-hand"/>
    <property type="match status" value="1"/>
</dbReference>
<dbReference type="Gene3D" id="1.10.472.80">
    <property type="entry name" value="Ypt/Rab-GAP domain of gyp1p, domain 3"/>
    <property type="match status" value="1"/>
</dbReference>
<dbReference type="InterPro" id="IPR050302">
    <property type="entry name" value="Rab_GAP_TBC_domain"/>
</dbReference>
<dbReference type="EMBL" id="MU001693">
    <property type="protein sequence ID" value="KAF2454174.1"/>
    <property type="molecule type" value="Genomic_DNA"/>
</dbReference>
<evidence type="ECO:0000313" key="4">
    <source>
        <dbReference type="Proteomes" id="UP000799766"/>
    </source>
</evidence>
<dbReference type="Gene3D" id="1.10.8.270">
    <property type="entry name" value="putative rabgap domain of human tbc1 domain family member 14 like domains"/>
    <property type="match status" value="1"/>
</dbReference>
<feature type="domain" description="Rab-GAP TBC" evidence="2">
    <location>
        <begin position="342"/>
        <end position="530"/>
    </location>
</feature>
<feature type="compositionally biased region" description="Low complexity" evidence="1">
    <location>
        <begin position="1091"/>
        <end position="1102"/>
    </location>
</feature>
<feature type="region of interest" description="Disordered" evidence="1">
    <location>
        <begin position="274"/>
        <end position="295"/>
    </location>
</feature>
<dbReference type="InterPro" id="IPR011992">
    <property type="entry name" value="EF-hand-dom_pair"/>
</dbReference>
<keyword evidence="4" id="KW-1185">Reference proteome</keyword>
<feature type="compositionally biased region" description="Low complexity" evidence="1">
    <location>
        <begin position="1055"/>
        <end position="1071"/>
    </location>
</feature>
<dbReference type="InterPro" id="IPR000195">
    <property type="entry name" value="Rab-GAP-TBC_dom"/>
</dbReference>
<name>A0A6A6NRV5_9PEZI</name>